<evidence type="ECO:0000313" key="3">
    <source>
        <dbReference type="Proteomes" id="UP000758603"/>
    </source>
</evidence>
<feature type="chain" id="PRO_5040145667" evidence="1">
    <location>
        <begin position="27"/>
        <end position="409"/>
    </location>
</feature>
<name>A0A9P8RMF2_9PEZI</name>
<accession>A0A9P8RMF2</accession>
<protein>
    <submittedName>
        <fullName evidence="2">Cytochrome cd1-nitrite reductase-like protein</fullName>
    </submittedName>
</protein>
<dbReference type="Gene3D" id="2.130.10.10">
    <property type="entry name" value="YVTN repeat-like/Quinoprotein amine dehydrogenase"/>
    <property type="match status" value="2"/>
</dbReference>
<proteinExistence type="predicted"/>
<dbReference type="PANTHER" id="PTHR47197:SF3">
    <property type="entry name" value="DIHYDRO-HEME D1 DEHYDROGENASE"/>
    <property type="match status" value="1"/>
</dbReference>
<dbReference type="InterPro" id="IPR051200">
    <property type="entry name" value="Host-pathogen_enzymatic-act"/>
</dbReference>
<dbReference type="AlphaFoldDB" id="A0A9P8RMF2"/>
<dbReference type="GeneID" id="70132887"/>
<evidence type="ECO:0000313" key="2">
    <source>
        <dbReference type="EMBL" id="KAH6645806.1"/>
    </source>
</evidence>
<comment type="caution">
    <text evidence="2">The sequence shown here is derived from an EMBL/GenBank/DDBJ whole genome shotgun (WGS) entry which is preliminary data.</text>
</comment>
<organism evidence="2 3">
    <name type="scientific">Truncatella angustata</name>
    <dbReference type="NCBI Taxonomy" id="152316"/>
    <lineage>
        <taxon>Eukaryota</taxon>
        <taxon>Fungi</taxon>
        <taxon>Dikarya</taxon>
        <taxon>Ascomycota</taxon>
        <taxon>Pezizomycotina</taxon>
        <taxon>Sordariomycetes</taxon>
        <taxon>Xylariomycetidae</taxon>
        <taxon>Amphisphaeriales</taxon>
        <taxon>Sporocadaceae</taxon>
        <taxon>Truncatella</taxon>
    </lineage>
</organism>
<feature type="signal peptide" evidence="1">
    <location>
        <begin position="1"/>
        <end position="26"/>
    </location>
</feature>
<dbReference type="EMBL" id="JAGPXC010000010">
    <property type="protein sequence ID" value="KAH6645806.1"/>
    <property type="molecule type" value="Genomic_DNA"/>
</dbReference>
<dbReference type="SUPFAM" id="SSF51004">
    <property type="entry name" value="C-terminal (heme d1) domain of cytochrome cd1-nitrite reductase"/>
    <property type="match status" value="1"/>
</dbReference>
<dbReference type="RefSeq" id="XP_045952320.1">
    <property type="nucleotide sequence ID" value="XM_046103996.1"/>
</dbReference>
<evidence type="ECO:0000256" key="1">
    <source>
        <dbReference type="SAM" id="SignalP"/>
    </source>
</evidence>
<dbReference type="Proteomes" id="UP000758603">
    <property type="component" value="Unassembled WGS sequence"/>
</dbReference>
<dbReference type="InterPro" id="IPR011048">
    <property type="entry name" value="Haem_d1_sf"/>
</dbReference>
<gene>
    <name evidence="2" type="ORF">BKA67DRAFT_582411</name>
</gene>
<keyword evidence="3" id="KW-1185">Reference proteome</keyword>
<dbReference type="PANTHER" id="PTHR47197">
    <property type="entry name" value="PROTEIN NIRF"/>
    <property type="match status" value="1"/>
</dbReference>
<sequence>MAVRIASWIAAAAAIAVVFLPQSVISFPTHVCATNAAPQISLDLPSVSVNVGNRPWGLIYLNSSFAFVAVNFSIGVLDTSEFTPKLTQLLPLPPDFMIGNDDINEDGYGYRALTLSPDKENLYVATGYGAVIFDVPRTLAGRNDSIVGVLSKDGYVGRSSIELSITADGKFAFISQEFGSNATYGLGAIEVYNITRLENRTVTSTWKGFIALGYATIGQQFSTDHTQLFVTSEMNNTAQSLNDTSGIISVLDVAKLRQTPGKSLIKKVDAGCHPVRAQLSLDGKYLWVTQREANQVMAFDTIKLSDNTSTEALVATVNTGTSPIGITAIKNHILTADSNRFGYSNASTGVTVVNAQAALGPKQRVNFGQIPTGPFPRALAASPDGDVLLISEFDGATIRAVNVTSLNVE</sequence>
<dbReference type="InterPro" id="IPR015943">
    <property type="entry name" value="WD40/YVTN_repeat-like_dom_sf"/>
</dbReference>
<reference evidence="2" key="1">
    <citation type="journal article" date="2021" name="Nat. Commun.">
        <title>Genetic determinants of endophytism in the Arabidopsis root mycobiome.</title>
        <authorList>
            <person name="Mesny F."/>
            <person name="Miyauchi S."/>
            <person name="Thiergart T."/>
            <person name="Pickel B."/>
            <person name="Atanasova L."/>
            <person name="Karlsson M."/>
            <person name="Huettel B."/>
            <person name="Barry K.W."/>
            <person name="Haridas S."/>
            <person name="Chen C."/>
            <person name="Bauer D."/>
            <person name="Andreopoulos W."/>
            <person name="Pangilinan J."/>
            <person name="LaButti K."/>
            <person name="Riley R."/>
            <person name="Lipzen A."/>
            <person name="Clum A."/>
            <person name="Drula E."/>
            <person name="Henrissat B."/>
            <person name="Kohler A."/>
            <person name="Grigoriev I.V."/>
            <person name="Martin F.M."/>
            <person name="Hacquard S."/>
        </authorList>
    </citation>
    <scope>NUCLEOTIDE SEQUENCE</scope>
    <source>
        <strain evidence="2">MPI-SDFR-AT-0073</strain>
    </source>
</reference>
<dbReference type="OrthoDB" id="5340947at2759"/>
<keyword evidence="1" id="KW-0732">Signal</keyword>